<dbReference type="Proteomes" id="UP001314170">
    <property type="component" value="Unassembled WGS sequence"/>
</dbReference>
<reference evidence="1 2" key="1">
    <citation type="submission" date="2024-01" db="EMBL/GenBank/DDBJ databases">
        <authorList>
            <person name="Waweru B."/>
        </authorList>
    </citation>
    <scope>NUCLEOTIDE SEQUENCE [LARGE SCALE GENOMIC DNA]</scope>
</reference>
<keyword evidence="2" id="KW-1185">Reference proteome</keyword>
<gene>
    <name evidence="1" type="ORF">DCAF_LOCUS13440</name>
</gene>
<sequence length="182" mass="21147">MHFLEDYKHKTEIDTPYFEYFEIKDTSLGDSSMSVSSALVEACIYGISQVELLLLSRDAMSSVNAVVCDSTLPTFHYLVGEFITWESLPDLLESSPNLEILVFPEASWIQFPFRDLLFLKRMDEVSMALIGINQRRTLKYLLKSAKVLEKMIIRGYKFFGRPRMLKKLEDLRNEILDFPREA</sequence>
<dbReference type="PANTHER" id="PTHR31900:SF27">
    <property type="entry name" value="FBD DOMAIN-CONTAINING PROTEIN"/>
    <property type="match status" value="1"/>
</dbReference>
<comment type="caution">
    <text evidence="1">The sequence shown here is derived from an EMBL/GenBank/DDBJ whole genome shotgun (WGS) entry which is preliminary data.</text>
</comment>
<accession>A0AAV1RRT1</accession>
<name>A0AAV1RRT1_9ROSI</name>
<protein>
    <recommendedName>
        <fullName evidence="3">MutS-like protein</fullName>
    </recommendedName>
</protein>
<proteinExistence type="predicted"/>
<dbReference type="EMBL" id="CAWUPB010001116">
    <property type="protein sequence ID" value="CAK7338393.1"/>
    <property type="molecule type" value="Genomic_DNA"/>
</dbReference>
<organism evidence="1 2">
    <name type="scientific">Dovyalis caffra</name>
    <dbReference type="NCBI Taxonomy" id="77055"/>
    <lineage>
        <taxon>Eukaryota</taxon>
        <taxon>Viridiplantae</taxon>
        <taxon>Streptophyta</taxon>
        <taxon>Embryophyta</taxon>
        <taxon>Tracheophyta</taxon>
        <taxon>Spermatophyta</taxon>
        <taxon>Magnoliopsida</taxon>
        <taxon>eudicotyledons</taxon>
        <taxon>Gunneridae</taxon>
        <taxon>Pentapetalae</taxon>
        <taxon>rosids</taxon>
        <taxon>fabids</taxon>
        <taxon>Malpighiales</taxon>
        <taxon>Salicaceae</taxon>
        <taxon>Flacourtieae</taxon>
        <taxon>Dovyalis</taxon>
    </lineage>
</organism>
<dbReference type="InterPro" id="IPR050232">
    <property type="entry name" value="FBL13/AtMIF1-like"/>
</dbReference>
<evidence type="ECO:0008006" key="3">
    <source>
        <dbReference type="Google" id="ProtNLM"/>
    </source>
</evidence>
<dbReference type="PANTHER" id="PTHR31900">
    <property type="entry name" value="F-BOX/RNI SUPERFAMILY PROTEIN-RELATED"/>
    <property type="match status" value="1"/>
</dbReference>
<evidence type="ECO:0000313" key="1">
    <source>
        <dbReference type="EMBL" id="CAK7338393.1"/>
    </source>
</evidence>
<evidence type="ECO:0000313" key="2">
    <source>
        <dbReference type="Proteomes" id="UP001314170"/>
    </source>
</evidence>
<dbReference type="AlphaFoldDB" id="A0AAV1RRT1"/>